<evidence type="ECO:0000313" key="2">
    <source>
        <dbReference type="Proteomes" id="UP000036923"/>
    </source>
</evidence>
<accession>A0A0L6JL33</accession>
<gene>
    <name evidence="1" type="ORF">Bccel_1722</name>
</gene>
<dbReference type="STRING" id="398512.Bccel_1722"/>
<dbReference type="AlphaFoldDB" id="A0A0L6JL33"/>
<sequence length="44" mass="5081">MQIRLAGYLKKSIESEVFKLYSLSIYFYCYSAISNKSVSYSKGN</sequence>
<protein>
    <submittedName>
        <fullName evidence="1">Uncharacterized protein</fullName>
    </submittedName>
</protein>
<reference evidence="2" key="1">
    <citation type="submission" date="2015-07" db="EMBL/GenBank/DDBJ databases">
        <title>Near-Complete Genome Sequence of the Cellulolytic Bacterium Bacteroides (Pseudobacteroides) cellulosolvens ATCC 35603.</title>
        <authorList>
            <person name="Dassa B."/>
            <person name="Utturkar S.M."/>
            <person name="Klingeman D.M."/>
            <person name="Hurt R.A."/>
            <person name="Keller M."/>
            <person name="Xu J."/>
            <person name="Reddy Y.H.K."/>
            <person name="Borovok I."/>
            <person name="Grinberg I.R."/>
            <person name="Lamed R."/>
            <person name="Zhivin O."/>
            <person name="Bayer E.A."/>
            <person name="Brown S.D."/>
        </authorList>
    </citation>
    <scope>NUCLEOTIDE SEQUENCE [LARGE SCALE GENOMIC DNA]</scope>
    <source>
        <strain evidence="2">DSM 2933</strain>
    </source>
</reference>
<dbReference type="EMBL" id="LGTC01000001">
    <property type="protein sequence ID" value="KNY26460.1"/>
    <property type="molecule type" value="Genomic_DNA"/>
</dbReference>
<proteinExistence type="predicted"/>
<name>A0A0L6JL33_9FIRM</name>
<evidence type="ECO:0000313" key="1">
    <source>
        <dbReference type="EMBL" id="KNY26460.1"/>
    </source>
</evidence>
<dbReference type="Proteomes" id="UP000036923">
    <property type="component" value="Unassembled WGS sequence"/>
</dbReference>
<organism evidence="1 2">
    <name type="scientific">Pseudobacteroides cellulosolvens ATCC 35603 = DSM 2933</name>
    <dbReference type="NCBI Taxonomy" id="398512"/>
    <lineage>
        <taxon>Bacteria</taxon>
        <taxon>Bacillati</taxon>
        <taxon>Bacillota</taxon>
        <taxon>Clostridia</taxon>
        <taxon>Eubacteriales</taxon>
        <taxon>Oscillospiraceae</taxon>
        <taxon>Pseudobacteroides</taxon>
    </lineage>
</organism>
<comment type="caution">
    <text evidence="1">The sequence shown here is derived from an EMBL/GenBank/DDBJ whole genome shotgun (WGS) entry which is preliminary data.</text>
</comment>
<keyword evidence="2" id="KW-1185">Reference proteome</keyword>